<dbReference type="Gene3D" id="3.30.710.10">
    <property type="entry name" value="Potassium Channel Kv1.1, Chain A"/>
    <property type="match status" value="1"/>
</dbReference>
<evidence type="ECO:0000313" key="2">
    <source>
        <dbReference type="EMBL" id="KZS90652.1"/>
    </source>
</evidence>
<evidence type="ECO:0000259" key="1">
    <source>
        <dbReference type="PROSITE" id="PS50097"/>
    </source>
</evidence>
<name>A0A164RKY1_9AGAM</name>
<reference evidence="2 3" key="1">
    <citation type="journal article" date="2016" name="Mol. Biol. Evol.">
        <title>Comparative Genomics of Early-Diverging Mushroom-Forming Fungi Provides Insights into the Origins of Lignocellulose Decay Capabilities.</title>
        <authorList>
            <person name="Nagy L.G."/>
            <person name="Riley R."/>
            <person name="Tritt A."/>
            <person name="Adam C."/>
            <person name="Daum C."/>
            <person name="Floudas D."/>
            <person name="Sun H."/>
            <person name="Yadav J.S."/>
            <person name="Pangilinan J."/>
            <person name="Larsson K.H."/>
            <person name="Matsuura K."/>
            <person name="Barry K."/>
            <person name="Labutti K."/>
            <person name="Kuo R."/>
            <person name="Ohm R.A."/>
            <person name="Bhattacharya S.S."/>
            <person name="Shirouzu T."/>
            <person name="Yoshinaga Y."/>
            <person name="Martin F.M."/>
            <person name="Grigoriev I.V."/>
            <person name="Hibbett D.S."/>
        </authorList>
    </citation>
    <scope>NUCLEOTIDE SEQUENCE [LARGE SCALE GENOMIC DNA]</scope>
    <source>
        <strain evidence="2 3">HHB9708</strain>
    </source>
</reference>
<dbReference type="SUPFAM" id="SSF54695">
    <property type="entry name" value="POZ domain"/>
    <property type="match status" value="1"/>
</dbReference>
<accession>A0A164RKY1</accession>
<dbReference type="Pfam" id="PF00651">
    <property type="entry name" value="BTB"/>
    <property type="match status" value="1"/>
</dbReference>
<keyword evidence="3" id="KW-1185">Reference proteome</keyword>
<proteinExistence type="predicted"/>
<evidence type="ECO:0000313" key="3">
    <source>
        <dbReference type="Proteomes" id="UP000076722"/>
    </source>
</evidence>
<dbReference type="SMART" id="SM00225">
    <property type="entry name" value="BTB"/>
    <property type="match status" value="1"/>
</dbReference>
<dbReference type="PROSITE" id="PS50097">
    <property type="entry name" value="BTB"/>
    <property type="match status" value="1"/>
</dbReference>
<protein>
    <recommendedName>
        <fullName evidence="1">BTB domain-containing protein</fullName>
    </recommendedName>
</protein>
<dbReference type="OrthoDB" id="3357985at2759"/>
<dbReference type="Proteomes" id="UP000076722">
    <property type="component" value="Unassembled WGS sequence"/>
</dbReference>
<dbReference type="EMBL" id="KV419420">
    <property type="protein sequence ID" value="KZS90652.1"/>
    <property type="molecule type" value="Genomic_DNA"/>
</dbReference>
<gene>
    <name evidence="2" type="ORF">SISNIDRAFT_519294</name>
</gene>
<organism evidence="2 3">
    <name type="scientific">Sistotremastrum niveocremeum HHB9708</name>
    <dbReference type="NCBI Taxonomy" id="1314777"/>
    <lineage>
        <taxon>Eukaryota</taxon>
        <taxon>Fungi</taxon>
        <taxon>Dikarya</taxon>
        <taxon>Basidiomycota</taxon>
        <taxon>Agaricomycotina</taxon>
        <taxon>Agaricomycetes</taxon>
        <taxon>Sistotremastrales</taxon>
        <taxon>Sistotremastraceae</taxon>
        <taxon>Sertulicium</taxon>
        <taxon>Sertulicium niveocremeum</taxon>
    </lineage>
</organism>
<dbReference type="InterPro" id="IPR000210">
    <property type="entry name" value="BTB/POZ_dom"/>
</dbReference>
<feature type="domain" description="BTB" evidence="1">
    <location>
        <begin position="27"/>
        <end position="98"/>
    </location>
</feature>
<dbReference type="InterPro" id="IPR011333">
    <property type="entry name" value="SKP1/BTB/POZ_sf"/>
</dbReference>
<sequence length="192" mass="22011">MSATLSRLPTVTLSNSYFSGFWSTDGSDLFIRTSDKMELKVHKVILEMASEVFESMIFLASSQTSRHRSAADSQKGGLPLITVEDDSATFCALMNHIYRVVRFPISDEKKFSSVLDLAYKYKVKMVIQDLKDQLFQSGWITTTHPILMYILAIRHNMYDVMKEVYPRILSLDLTTQNMSQRLTNDERCRESG</sequence>
<dbReference type="CDD" id="cd18186">
    <property type="entry name" value="BTB_POZ_ZBTB_KLHL-like"/>
    <property type="match status" value="1"/>
</dbReference>
<dbReference type="AlphaFoldDB" id="A0A164RKY1"/>
<dbReference type="STRING" id="1314777.A0A164RKY1"/>